<accession>A0A919TP83</accession>
<evidence type="ECO:0000313" key="2">
    <source>
        <dbReference type="Proteomes" id="UP000629619"/>
    </source>
</evidence>
<keyword evidence="2" id="KW-1185">Reference proteome</keyword>
<dbReference type="EMBL" id="BOMW01000066">
    <property type="protein sequence ID" value="GIF08650.1"/>
    <property type="molecule type" value="Genomic_DNA"/>
</dbReference>
<gene>
    <name evidence="1" type="ORF">Asi03nite_61880</name>
</gene>
<dbReference type="AlphaFoldDB" id="A0A919TP83"/>
<organism evidence="1 2">
    <name type="scientific">Actinoplanes siamensis</name>
    <dbReference type="NCBI Taxonomy" id="1223317"/>
    <lineage>
        <taxon>Bacteria</taxon>
        <taxon>Bacillati</taxon>
        <taxon>Actinomycetota</taxon>
        <taxon>Actinomycetes</taxon>
        <taxon>Micromonosporales</taxon>
        <taxon>Micromonosporaceae</taxon>
        <taxon>Actinoplanes</taxon>
    </lineage>
</organism>
<comment type="caution">
    <text evidence="1">The sequence shown here is derived from an EMBL/GenBank/DDBJ whole genome shotgun (WGS) entry which is preliminary data.</text>
</comment>
<reference evidence="1" key="1">
    <citation type="submission" date="2021-01" db="EMBL/GenBank/DDBJ databases">
        <title>Whole genome shotgun sequence of Actinoplanes siamensis NBRC 109076.</title>
        <authorList>
            <person name="Komaki H."/>
            <person name="Tamura T."/>
        </authorList>
    </citation>
    <scope>NUCLEOTIDE SEQUENCE</scope>
    <source>
        <strain evidence="1">NBRC 109076</strain>
    </source>
</reference>
<sequence length="259" mass="27976">MPTTLTATPEPANNPPRVLLQLEYTGQSSATIVRNDPDGSQTPVRLAEPAALDGSGVWVGYDYESWFESATTYTASTGAGSITSSAVTLSVSDVWLRHPGVPSLSQRIDFQGEGTPVRAVVQAVLEPLGRRTPIVVSDGQRKSKRGDITIRTKSDAEHDALLALVDDVTPLLLDVPPSKAFGADLTHQYLAIGDLTQNRLRPDYYPHPWRIWMAPYIVVGRPAGGIQAQRTYADVLAAHATYQAVLTRYGSYTSMLTGA</sequence>
<proteinExistence type="predicted"/>
<name>A0A919TP83_9ACTN</name>
<dbReference type="Proteomes" id="UP000629619">
    <property type="component" value="Unassembled WGS sequence"/>
</dbReference>
<dbReference type="RefSeq" id="WP_203684000.1">
    <property type="nucleotide sequence ID" value="NZ_BOMW01000066.1"/>
</dbReference>
<protein>
    <submittedName>
        <fullName evidence="1">Uncharacterized protein</fullName>
    </submittedName>
</protein>
<evidence type="ECO:0000313" key="1">
    <source>
        <dbReference type="EMBL" id="GIF08650.1"/>
    </source>
</evidence>